<dbReference type="InterPro" id="IPR005814">
    <property type="entry name" value="Aminotrans_3"/>
</dbReference>
<evidence type="ECO:0000313" key="19">
    <source>
        <dbReference type="Proteomes" id="UP000465302"/>
    </source>
</evidence>
<name>A0A7I9VVE1_MYCAG</name>
<dbReference type="FunFam" id="3.90.1150.10:FF:000022">
    <property type="entry name" value="4-aminobutyrate aminotransferase"/>
    <property type="match status" value="1"/>
</dbReference>
<dbReference type="Proteomes" id="UP000465302">
    <property type="component" value="Unassembled WGS sequence"/>
</dbReference>
<evidence type="ECO:0000313" key="18">
    <source>
        <dbReference type="EMBL" id="GFG49395.1"/>
    </source>
</evidence>
<evidence type="ECO:0000256" key="1">
    <source>
        <dbReference type="ARBA" id="ARBA00001750"/>
    </source>
</evidence>
<dbReference type="PROSITE" id="PS00600">
    <property type="entry name" value="AA_TRANSFER_CLASS_3"/>
    <property type="match status" value="1"/>
</dbReference>
<accession>A0A7I9VVE1</accession>
<dbReference type="InterPro" id="IPR015421">
    <property type="entry name" value="PyrdxlP-dep_Trfase_major"/>
</dbReference>
<comment type="pathway">
    <text evidence="3">Amino-acid degradation; 4-aminobutanoate degradation.</text>
</comment>
<dbReference type="InterPro" id="IPR004632">
    <property type="entry name" value="4NH2But_aminotransferase_bac"/>
</dbReference>
<dbReference type="GO" id="GO:0047298">
    <property type="term" value="F:(S)-3-amino-2-methylpropionate transaminase activity"/>
    <property type="evidence" value="ECO:0007669"/>
    <property type="project" value="UniProtKB-EC"/>
</dbReference>
<evidence type="ECO:0000256" key="2">
    <source>
        <dbReference type="ARBA" id="ARBA00001933"/>
    </source>
</evidence>
<dbReference type="GO" id="GO:0030170">
    <property type="term" value="F:pyridoxal phosphate binding"/>
    <property type="evidence" value="ECO:0007669"/>
    <property type="project" value="InterPro"/>
</dbReference>
<dbReference type="FunFam" id="3.40.640.10:FF:000013">
    <property type="entry name" value="4-aminobutyrate aminotransferase"/>
    <property type="match status" value="1"/>
</dbReference>
<evidence type="ECO:0000256" key="7">
    <source>
        <dbReference type="ARBA" id="ARBA00018543"/>
    </source>
</evidence>
<comment type="similarity">
    <text evidence="4 17">Belongs to the class-III pyridoxal-phosphate-dependent aminotransferase family.</text>
</comment>
<dbReference type="GO" id="GO:0042802">
    <property type="term" value="F:identical protein binding"/>
    <property type="evidence" value="ECO:0007669"/>
    <property type="project" value="TreeGrafter"/>
</dbReference>
<evidence type="ECO:0000256" key="3">
    <source>
        <dbReference type="ARBA" id="ARBA00005176"/>
    </source>
</evidence>
<evidence type="ECO:0000256" key="5">
    <source>
        <dbReference type="ARBA" id="ARBA00012876"/>
    </source>
</evidence>
<evidence type="ECO:0000256" key="13">
    <source>
        <dbReference type="ARBA" id="ARBA00030857"/>
    </source>
</evidence>
<dbReference type="SUPFAM" id="SSF53383">
    <property type="entry name" value="PLP-dependent transferases"/>
    <property type="match status" value="1"/>
</dbReference>
<dbReference type="InterPro" id="IPR050103">
    <property type="entry name" value="Class-III_PLP-dep_AT"/>
</dbReference>
<dbReference type="GO" id="GO:0034386">
    <property type="term" value="F:4-aminobutyrate:2-oxoglutarate transaminase activity"/>
    <property type="evidence" value="ECO:0007669"/>
    <property type="project" value="UniProtKB-EC"/>
</dbReference>
<dbReference type="GO" id="GO:0047589">
    <property type="term" value="F:5-aminovalerate transaminase activity"/>
    <property type="evidence" value="ECO:0007669"/>
    <property type="project" value="UniProtKB-ARBA"/>
</dbReference>
<evidence type="ECO:0000256" key="16">
    <source>
        <dbReference type="ARBA" id="ARBA00050054"/>
    </source>
</evidence>
<evidence type="ECO:0000256" key="10">
    <source>
        <dbReference type="ARBA" id="ARBA00022898"/>
    </source>
</evidence>
<dbReference type="GO" id="GO:0009448">
    <property type="term" value="P:gamma-aminobutyric acid metabolic process"/>
    <property type="evidence" value="ECO:0007669"/>
    <property type="project" value="InterPro"/>
</dbReference>
<evidence type="ECO:0000256" key="4">
    <source>
        <dbReference type="ARBA" id="ARBA00008954"/>
    </source>
</evidence>
<evidence type="ECO:0000256" key="17">
    <source>
        <dbReference type="RuleBase" id="RU003560"/>
    </source>
</evidence>
<dbReference type="InterPro" id="IPR015422">
    <property type="entry name" value="PyrdxlP-dep_Trfase_small"/>
</dbReference>
<reference evidence="18 19" key="1">
    <citation type="journal article" date="2019" name="Emerg. Microbes Infect.">
        <title>Comprehensive subspecies identification of 175 nontuberculous mycobacteria species based on 7547 genomic profiles.</title>
        <authorList>
            <person name="Matsumoto Y."/>
            <person name="Kinjo T."/>
            <person name="Motooka D."/>
            <person name="Nabeya D."/>
            <person name="Jung N."/>
            <person name="Uechi K."/>
            <person name="Horii T."/>
            <person name="Iida T."/>
            <person name="Fujita J."/>
            <person name="Nakamura S."/>
        </authorList>
    </citation>
    <scope>NUCLEOTIDE SEQUENCE [LARGE SCALE GENOMIC DNA]</scope>
    <source>
        <strain evidence="18 19">JCM 6377</strain>
    </source>
</reference>
<gene>
    <name evidence="18" type="primary">gabT</name>
    <name evidence="18" type="ORF">MAGR_08360</name>
</gene>
<comment type="caution">
    <text evidence="18">The sequence shown here is derived from an EMBL/GenBank/DDBJ whole genome shotgun (WGS) entry which is preliminary data.</text>
</comment>
<protein>
    <recommendedName>
        <fullName evidence="7">4-aminobutyrate aminotransferase</fullName>
        <ecNumber evidence="6">2.6.1.19</ecNumber>
        <ecNumber evidence="5">2.6.1.22</ecNumber>
    </recommendedName>
    <alternativeName>
        <fullName evidence="13">(S)-3-amino-2-methylpropionate transaminase</fullName>
    </alternativeName>
    <alternativeName>
        <fullName evidence="14">GABA aminotransferase</fullName>
    </alternativeName>
    <alternativeName>
        <fullName evidence="12">Gamma-amino-N-butyrate transaminase</fullName>
    </alternativeName>
    <alternativeName>
        <fullName evidence="16">Glutamate:succinic semialdehyde transaminase</fullName>
    </alternativeName>
    <alternativeName>
        <fullName evidence="11">L-AIBAT</fullName>
    </alternativeName>
</protein>
<comment type="catalytic activity">
    <reaction evidence="15">
        <text>4-aminobutanoate + 2-oxoglutarate = succinate semialdehyde + L-glutamate</text>
        <dbReference type="Rhea" id="RHEA:23352"/>
        <dbReference type="ChEBI" id="CHEBI:16810"/>
        <dbReference type="ChEBI" id="CHEBI:29985"/>
        <dbReference type="ChEBI" id="CHEBI:57706"/>
        <dbReference type="ChEBI" id="CHEBI:59888"/>
        <dbReference type="EC" id="2.6.1.19"/>
    </reaction>
</comment>
<dbReference type="Gene3D" id="3.90.1150.10">
    <property type="entry name" value="Aspartate Aminotransferase, domain 1"/>
    <property type="match status" value="1"/>
</dbReference>
<comment type="catalytic activity">
    <reaction evidence="1">
        <text>(S)-3-amino-2-methylpropanoate + 2-oxoglutarate = 2-methyl-3-oxopropanoate + L-glutamate</text>
        <dbReference type="Rhea" id="RHEA:13993"/>
        <dbReference type="ChEBI" id="CHEBI:16810"/>
        <dbReference type="ChEBI" id="CHEBI:29985"/>
        <dbReference type="ChEBI" id="CHEBI:57700"/>
        <dbReference type="ChEBI" id="CHEBI:58655"/>
        <dbReference type="EC" id="2.6.1.22"/>
    </reaction>
</comment>
<dbReference type="PIRSF" id="PIRSF000521">
    <property type="entry name" value="Transaminase_4ab_Lys_Orn"/>
    <property type="match status" value="1"/>
</dbReference>
<evidence type="ECO:0000256" key="15">
    <source>
        <dbReference type="ARBA" id="ARBA00048021"/>
    </source>
</evidence>
<dbReference type="Pfam" id="PF00202">
    <property type="entry name" value="Aminotran_3"/>
    <property type="match status" value="1"/>
</dbReference>
<keyword evidence="10 17" id="KW-0663">Pyridoxal phosphate</keyword>
<dbReference type="EC" id="2.6.1.22" evidence="5"/>
<dbReference type="EMBL" id="BLKS01000001">
    <property type="protein sequence ID" value="GFG49395.1"/>
    <property type="molecule type" value="Genomic_DNA"/>
</dbReference>
<evidence type="ECO:0000256" key="12">
    <source>
        <dbReference type="ARBA" id="ARBA00030204"/>
    </source>
</evidence>
<evidence type="ECO:0000256" key="14">
    <source>
        <dbReference type="ARBA" id="ARBA00031787"/>
    </source>
</evidence>
<dbReference type="AlphaFoldDB" id="A0A7I9VVE1"/>
<dbReference type="NCBIfam" id="NF004714">
    <property type="entry name" value="PRK06058.1"/>
    <property type="match status" value="1"/>
</dbReference>
<dbReference type="EC" id="2.6.1.19" evidence="6"/>
<evidence type="ECO:0000256" key="8">
    <source>
        <dbReference type="ARBA" id="ARBA00022576"/>
    </source>
</evidence>
<evidence type="ECO:0000256" key="9">
    <source>
        <dbReference type="ARBA" id="ARBA00022679"/>
    </source>
</evidence>
<proteinExistence type="inferred from homology"/>
<comment type="cofactor">
    <cofactor evidence="2">
        <name>pyridoxal 5'-phosphate</name>
        <dbReference type="ChEBI" id="CHEBI:597326"/>
    </cofactor>
</comment>
<keyword evidence="8 18" id="KW-0032">Aminotransferase</keyword>
<dbReference type="CDD" id="cd00610">
    <property type="entry name" value="OAT_like"/>
    <property type="match status" value="1"/>
</dbReference>
<dbReference type="NCBIfam" id="TIGR00700">
    <property type="entry name" value="GABAtrnsam"/>
    <property type="match status" value="1"/>
</dbReference>
<organism evidence="18 19">
    <name type="scientific">Mycolicibacterium agri</name>
    <name type="common">Mycobacterium agri</name>
    <dbReference type="NCBI Taxonomy" id="36811"/>
    <lineage>
        <taxon>Bacteria</taxon>
        <taxon>Bacillati</taxon>
        <taxon>Actinomycetota</taxon>
        <taxon>Actinomycetes</taxon>
        <taxon>Mycobacteriales</taxon>
        <taxon>Mycobacteriaceae</taxon>
        <taxon>Mycolicibacterium</taxon>
    </lineage>
</organism>
<sequence length="455" mass="48487">MRSRLGSDGVSTLEQSRHLATAIPGPRSKELIERKAAAVSRGIGTTMPVYASRAGGGIVEDVDGNRLIDLGSGIAVTTIGNAAPRVVEAVRAQVADFTHTCFMITPYEGYVAVAEQLNRLTPGSYEKRSALFNSGAEAVENAIKIARTYTRRQAVVSFDHAYHGRTNLTMALTAKSMPYKHGFGPFAPEIYRAPLSYPFRDAEFGKEIATDGELAARRAIDVIDKQVGADNLAAVIIEPIQGEGGFIVPAEGFLPALLDWCKKNEVVFIADEVQTGFARTGRMFACEHEGIEPDLIVTAKGIADGLPLSAVTGRVEIMDAPHVSGLGGTYGGNPVACAAALATIETIESEHMVERAAAIEKLMKDRLHRMQAEDDRIGDVRGRGAMIAMELVKAGTTEPDGELTKKLAVGCHTAGVIVLTCGTYGNVLRFLPPLSISDDLLNEGLDVLANVLADL</sequence>
<dbReference type="Gene3D" id="3.40.640.10">
    <property type="entry name" value="Type I PLP-dependent aspartate aminotransferase-like (Major domain)"/>
    <property type="match status" value="1"/>
</dbReference>
<dbReference type="InterPro" id="IPR015424">
    <property type="entry name" value="PyrdxlP-dep_Trfase"/>
</dbReference>
<keyword evidence="9 18" id="KW-0808">Transferase</keyword>
<evidence type="ECO:0000256" key="6">
    <source>
        <dbReference type="ARBA" id="ARBA00012912"/>
    </source>
</evidence>
<evidence type="ECO:0000256" key="11">
    <source>
        <dbReference type="ARBA" id="ARBA00029760"/>
    </source>
</evidence>
<dbReference type="PANTHER" id="PTHR11986">
    <property type="entry name" value="AMINOTRANSFERASE CLASS III"/>
    <property type="match status" value="1"/>
</dbReference>
<dbReference type="InterPro" id="IPR049704">
    <property type="entry name" value="Aminotrans_3_PPA_site"/>
</dbReference>